<evidence type="ECO:0000313" key="2">
    <source>
        <dbReference type="Proteomes" id="UP000290253"/>
    </source>
</evidence>
<dbReference type="AlphaFoldDB" id="A0A4Q1SAQ8"/>
<dbReference type="Proteomes" id="UP000290253">
    <property type="component" value="Unassembled WGS sequence"/>
</dbReference>
<name>A0A4Q1SAQ8_9BACT</name>
<comment type="caution">
    <text evidence="1">The sequence shown here is derived from an EMBL/GenBank/DDBJ whole genome shotgun (WGS) entry which is preliminary data.</text>
</comment>
<dbReference type="OrthoDB" id="115553at2"/>
<dbReference type="EMBL" id="SDMK01000003">
    <property type="protein sequence ID" value="RXS94254.1"/>
    <property type="molecule type" value="Genomic_DNA"/>
</dbReference>
<gene>
    <name evidence="1" type="ORF">ESZ00_14205</name>
</gene>
<sequence>MLTLASLHALLLFTILLGCGGGSTTLVVPNPDATVGLPTPSAASASNTYSGGQSPGAWTFIVNHTSNTYTYRPITYSTASTSGTFQSAHGFLQLGADSSAGYAVEVPGRAAILRPGDSTTPPIFAVPQTQCYAITGRVRFQYIGMQAGTFSNSFGGSAPTLGYGSVVASTDTTGKSWQFQSLQGNIVIGPGSFNGSCATSNDQATISFTGQQSILNLLWTPNQVEAPTAGTQSNIWIGPSGFFASDQSDPTASSPTGASVAGIIEPTSALTTSSVTTQQYAGFFYQSATALGYNGTSPTITITSPIAFGQTASSGTSMTGGIYPNDDVSQTPEANIVLTLGAQDATYNGLYSSATLTVLDPNQNCANYTGGGSTATTSLNAQGYVTCTFPAIVVAGNPENKYVLFVTSYNWAARIGGAPLQLYLVQQ</sequence>
<accession>A0A4Q1SAQ8</accession>
<keyword evidence="2" id="KW-1185">Reference proteome</keyword>
<reference evidence="1 2" key="1">
    <citation type="journal article" date="2016" name="Int. J. Syst. Evol. Microbiol.">
        <title>Acidipila dinghuensis sp. nov., an acidobacterium isolated from forest soil.</title>
        <authorList>
            <person name="Jiang Y.W."/>
            <person name="Wang J."/>
            <person name="Chen M.H."/>
            <person name="Lv Y.Y."/>
            <person name="Qiu L.H."/>
        </authorList>
    </citation>
    <scope>NUCLEOTIDE SEQUENCE [LARGE SCALE GENOMIC DNA]</scope>
    <source>
        <strain evidence="1 2">DHOF10</strain>
    </source>
</reference>
<proteinExistence type="predicted"/>
<dbReference type="RefSeq" id="WP_129208992.1">
    <property type="nucleotide sequence ID" value="NZ_BMGU01000005.1"/>
</dbReference>
<protein>
    <submittedName>
        <fullName evidence="1">Uncharacterized protein</fullName>
    </submittedName>
</protein>
<evidence type="ECO:0000313" key="1">
    <source>
        <dbReference type="EMBL" id="RXS94254.1"/>
    </source>
</evidence>
<organism evidence="1 2">
    <name type="scientific">Silvibacterium dinghuense</name>
    <dbReference type="NCBI Taxonomy" id="1560006"/>
    <lineage>
        <taxon>Bacteria</taxon>
        <taxon>Pseudomonadati</taxon>
        <taxon>Acidobacteriota</taxon>
        <taxon>Terriglobia</taxon>
        <taxon>Terriglobales</taxon>
        <taxon>Acidobacteriaceae</taxon>
        <taxon>Silvibacterium</taxon>
    </lineage>
</organism>